<reference evidence="5" key="1">
    <citation type="journal article" date="2014" name="Int. J. Syst. Evol. Microbiol.">
        <title>Complete genome of a new Firmicutes species belonging to the dominant human colonic microbiota ('Ruminococcus bicirculans') reveals two chromosomes and a selective capacity to utilize plant glucans.</title>
        <authorList>
            <consortium name="NISC Comparative Sequencing Program"/>
            <person name="Wegmann U."/>
            <person name="Louis P."/>
            <person name="Goesmann A."/>
            <person name="Henrissat B."/>
            <person name="Duncan S.H."/>
            <person name="Flint H.J."/>
        </authorList>
    </citation>
    <scope>NUCLEOTIDE SEQUENCE</scope>
    <source>
        <strain evidence="5">JCM 17695</strain>
    </source>
</reference>
<feature type="compositionally biased region" description="Polar residues" evidence="1">
    <location>
        <begin position="62"/>
        <end position="71"/>
    </location>
</feature>
<proteinExistence type="predicted"/>
<feature type="region of interest" description="Disordered" evidence="1">
    <location>
        <begin position="46"/>
        <end position="139"/>
    </location>
</feature>
<keyword evidence="2" id="KW-0472">Membrane</keyword>
<comment type="caution">
    <text evidence="5">The sequence shown here is derived from an EMBL/GenBank/DDBJ whole genome shotgun (WGS) entry which is preliminary data.</text>
</comment>
<feature type="transmembrane region" description="Helical" evidence="2">
    <location>
        <begin position="148"/>
        <end position="168"/>
    </location>
</feature>
<dbReference type="Proteomes" id="UP001596512">
    <property type="component" value="Unassembled WGS sequence"/>
</dbReference>
<evidence type="ECO:0000256" key="2">
    <source>
        <dbReference type="SAM" id="Phobius"/>
    </source>
</evidence>
<evidence type="ECO:0000313" key="5">
    <source>
        <dbReference type="EMBL" id="MFC7612483.1"/>
    </source>
</evidence>
<reference evidence="6" key="2">
    <citation type="journal article" date="2019" name="Int. J. Syst. Evol. Microbiol.">
        <title>The Global Catalogue of Microorganisms (GCM) 10K type strain sequencing project: providing services to taxonomists for standard genome sequencing and annotation.</title>
        <authorList>
            <consortium name="The Broad Institute Genomics Platform"/>
            <consortium name="The Broad Institute Genome Sequencing Center for Infectious Disease"/>
            <person name="Wu L."/>
            <person name="Ma J."/>
        </authorList>
    </citation>
    <scope>NUCLEOTIDE SEQUENCE [LARGE SCALE GENOMIC DNA]</scope>
    <source>
        <strain evidence="6">JCM 17695</strain>
    </source>
</reference>
<dbReference type="EMBL" id="JBHTEY010000004">
    <property type="protein sequence ID" value="MFC7612483.1"/>
    <property type="molecule type" value="Genomic_DNA"/>
</dbReference>
<sequence length="287" mass="29781">MTSAYPTPVDTLADKVRALAVELGRSSRNQVMKTFKVGAPKASAALDLLRTEHPAADRDETPSTTGVTEPTRSVPSPTTDAPAPADPVGPARHLHAVPADDTEPDQPASATGADDASPVSPQSTTGADPGTVAAAGDRPRRRVRSHRWALLLIAAGAFVAIWGGWVGLGKLTGFGEIALLPGIADGFTVDSAITLPLGMEAYAAYALRVWLSGATPLRARRFAKWSTIAALTLGAVGQVAYHLMTAAQVTAAPWPITTFVSCLPVVVLGCAAALTHLTHDDTEEATR</sequence>
<organism evidence="5 6">
    <name type="scientific">Actinokineospora soli</name>
    <dbReference type="NCBI Taxonomy" id="1048753"/>
    <lineage>
        <taxon>Bacteria</taxon>
        <taxon>Bacillati</taxon>
        <taxon>Actinomycetota</taxon>
        <taxon>Actinomycetes</taxon>
        <taxon>Pseudonocardiales</taxon>
        <taxon>Pseudonocardiaceae</taxon>
        <taxon>Actinokineospora</taxon>
    </lineage>
</organism>
<dbReference type="EMBL" id="JBHTEY010000003">
    <property type="protein sequence ID" value="MFC7612448.1"/>
    <property type="molecule type" value="Genomic_DNA"/>
</dbReference>
<feature type="compositionally biased region" description="Basic and acidic residues" evidence="1">
    <location>
        <begin position="49"/>
        <end position="61"/>
    </location>
</feature>
<feature type="transmembrane region" description="Helical" evidence="2">
    <location>
        <begin position="222"/>
        <end position="244"/>
    </location>
</feature>
<evidence type="ECO:0000313" key="3">
    <source>
        <dbReference type="EMBL" id="MFC7612371.1"/>
    </source>
</evidence>
<dbReference type="EMBL" id="JBHTEY010000002">
    <property type="protein sequence ID" value="MFC7612371.1"/>
    <property type="molecule type" value="Genomic_DNA"/>
</dbReference>
<protein>
    <submittedName>
        <fullName evidence="5">ABC transporter permease</fullName>
    </submittedName>
</protein>
<gene>
    <name evidence="3" type="ORF">ACFQV2_00505</name>
    <name evidence="4" type="ORF">ACFQV2_00965</name>
    <name evidence="5" type="ORF">ACFQV2_01180</name>
</gene>
<feature type="transmembrane region" description="Helical" evidence="2">
    <location>
        <begin position="188"/>
        <end position="210"/>
    </location>
</feature>
<evidence type="ECO:0000256" key="1">
    <source>
        <dbReference type="SAM" id="MobiDB-lite"/>
    </source>
</evidence>
<evidence type="ECO:0000313" key="6">
    <source>
        <dbReference type="Proteomes" id="UP001596512"/>
    </source>
</evidence>
<feature type="transmembrane region" description="Helical" evidence="2">
    <location>
        <begin position="256"/>
        <end position="277"/>
    </location>
</feature>
<accession>A0ABW2TIQ7</accession>
<evidence type="ECO:0000313" key="4">
    <source>
        <dbReference type="EMBL" id="MFC7612448.1"/>
    </source>
</evidence>
<feature type="compositionally biased region" description="Low complexity" evidence="1">
    <location>
        <begin position="73"/>
        <end position="91"/>
    </location>
</feature>
<keyword evidence="6" id="KW-1185">Reference proteome</keyword>
<keyword evidence="2" id="KW-0812">Transmembrane</keyword>
<keyword evidence="2" id="KW-1133">Transmembrane helix</keyword>
<name>A0ABW2TIQ7_9PSEU</name>
<reference evidence="5" key="3">
    <citation type="submission" date="2024-09" db="EMBL/GenBank/DDBJ databases">
        <authorList>
            <person name="Sun Q."/>
            <person name="Mori K."/>
        </authorList>
    </citation>
    <scope>NUCLEOTIDE SEQUENCE</scope>
    <source>
        <strain evidence="5">JCM 17695</strain>
    </source>
</reference>